<feature type="region of interest" description="Disordered" evidence="14">
    <location>
        <begin position="344"/>
        <end position="433"/>
    </location>
</feature>
<dbReference type="InterPro" id="IPR029060">
    <property type="entry name" value="PIN-like_dom_sf"/>
</dbReference>
<keyword evidence="10" id="KW-0267">Excision nuclease</keyword>
<keyword evidence="8" id="KW-0269">Exonuclease</keyword>
<feature type="compositionally biased region" description="Basic and acidic residues" evidence="14">
    <location>
        <begin position="691"/>
        <end position="710"/>
    </location>
</feature>
<dbReference type="FunFam" id="1.10.150.20:FF:000011">
    <property type="entry name" value="exonuclease 1"/>
    <property type="match status" value="1"/>
</dbReference>
<dbReference type="PRINTS" id="PR00853">
    <property type="entry name" value="XPGRADSUPER"/>
</dbReference>
<feature type="region of interest" description="Disordered" evidence="14">
    <location>
        <begin position="864"/>
        <end position="968"/>
    </location>
</feature>
<dbReference type="EMBL" id="LWDG02000308">
    <property type="protein sequence ID" value="KAE8266665.1"/>
    <property type="molecule type" value="Genomic_DNA"/>
</dbReference>
<dbReference type="Pfam" id="PF00752">
    <property type="entry name" value="XPG_N"/>
    <property type="match status" value="1"/>
</dbReference>
<keyword evidence="18" id="KW-1185">Reference proteome</keyword>
<dbReference type="PANTHER" id="PTHR11081">
    <property type="entry name" value="FLAP ENDONUCLEASE FAMILY MEMBER"/>
    <property type="match status" value="1"/>
</dbReference>
<evidence type="ECO:0000313" key="18">
    <source>
        <dbReference type="Proteomes" id="UP000078113"/>
    </source>
</evidence>
<dbReference type="FunFam" id="3.40.50.1010:FF:000002">
    <property type="entry name" value="Exonuclease 1, putative"/>
    <property type="match status" value="1"/>
</dbReference>
<evidence type="ECO:0000256" key="11">
    <source>
        <dbReference type="ARBA" id="ARBA00023125"/>
    </source>
</evidence>
<feature type="compositionally biased region" description="Polar residues" evidence="14">
    <location>
        <begin position="344"/>
        <end position="354"/>
    </location>
</feature>
<evidence type="ECO:0000256" key="9">
    <source>
        <dbReference type="ARBA" id="ARBA00022842"/>
    </source>
</evidence>
<evidence type="ECO:0000256" key="14">
    <source>
        <dbReference type="SAM" id="MobiDB-lite"/>
    </source>
</evidence>
<dbReference type="AlphaFoldDB" id="A0A8X7N6X8"/>
<keyword evidence="11" id="KW-0238">DNA-binding</keyword>
<evidence type="ECO:0000256" key="8">
    <source>
        <dbReference type="ARBA" id="ARBA00022839"/>
    </source>
</evidence>
<comment type="cofactor">
    <cofactor evidence="1">
        <name>Mg(2+)</name>
        <dbReference type="ChEBI" id="CHEBI:18420"/>
    </cofactor>
</comment>
<feature type="region of interest" description="Disordered" evidence="14">
    <location>
        <begin position="574"/>
        <end position="597"/>
    </location>
</feature>
<comment type="similarity">
    <text evidence="3">Belongs to the XPG/RAD2 endonuclease family. EXO1 subfamily.</text>
</comment>
<evidence type="ECO:0000256" key="3">
    <source>
        <dbReference type="ARBA" id="ARBA00010563"/>
    </source>
</evidence>
<dbReference type="InterPro" id="IPR006085">
    <property type="entry name" value="XPG_DNA_repair_N"/>
</dbReference>
<dbReference type="Proteomes" id="UP000078113">
    <property type="component" value="Unassembled WGS sequence"/>
</dbReference>
<evidence type="ECO:0008006" key="19">
    <source>
        <dbReference type="Google" id="ProtNLM"/>
    </source>
</evidence>
<accession>A0A8X7N6X8</accession>
<dbReference type="SUPFAM" id="SSF88723">
    <property type="entry name" value="PIN domain-like"/>
    <property type="match status" value="1"/>
</dbReference>
<feature type="domain" description="XPG N-terminal" evidence="16">
    <location>
        <begin position="1"/>
        <end position="99"/>
    </location>
</feature>
<dbReference type="InterPro" id="IPR006086">
    <property type="entry name" value="XPG-I_dom"/>
</dbReference>
<dbReference type="InterPro" id="IPR019974">
    <property type="entry name" value="XPG_CS"/>
</dbReference>
<protein>
    <recommendedName>
        <fullName evidence="19">Exonuclease 1</fullName>
    </recommendedName>
</protein>
<feature type="compositionally biased region" description="Low complexity" evidence="14">
    <location>
        <begin position="358"/>
        <end position="369"/>
    </location>
</feature>
<feature type="compositionally biased region" description="Polar residues" evidence="14">
    <location>
        <begin position="406"/>
        <end position="415"/>
    </location>
</feature>
<dbReference type="PROSITE" id="PS00841">
    <property type="entry name" value="XPG_1"/>
    <property type="match status" value="1"/>
</dbReference>
<evidence type="ECO:0000259" key="15">
    <source>
        <dbReference type="SMART" id="SM00484"/>
    </source>
</evidence>
<keyword evidence="5" id="KW-0479">Metal-binding</keyword>
<dbReference type="Pfam" id="PF00867">
    <property type="entry name" value="XPG_I"/>
    <property type="match status" value="1"/>
</dbReference>
<feature type="region of interest" description="Disordered" evidence="14">
    <location>
        <begin position="686"/>
        <end position="713"/>
    </location>
</feature>
<evidence type="ECO:0000256" key="4">
    <source>
        <dbReference type="ARBA" id="ARBA00022722"/>
    </source>
</evidence>
<keyword evidence="13" id="KW-0539">Nucleus</keyword>
<sequence>MGIQGLLPLLKEIHNPTHVKEYKGKTIGIDAYVWLHRGAYACAQELVLGQPTDKFIRYAMHKINMLKHFGITPYLVFDGDKLPSKAHTEDDRDKRRAENKSRAEKCLAAGEKEQARDLFSKCLDISPAIAYQLIKVLRREKVSYIVAPYEADAQLAYLEKEGIIDGIITEDSDMLVFGCKRVLFKLDSDGGCIEILQSKLTANRSVSFVGWTIHEFRQMSILSGCDYLESINGMGLKNAHRLLRRYKTVDKVLQAIRLEGKLRVPPTYAHDFRRAELTFLHQRVIDPRNMTLTTITPIPAGVDDLAMDFIGPPIPAHQVPGLASGELDPITREPVLDIMPNREPTMSQQQQQPSKPRAGAFSSASSKASQKPVRDPRQPTLAGFFPQSSQTASSSKSALSAPKQAGRTSIASMLMSTSQPSRSRPSTVLRPKDVNRGHQAPLVSLSPPDASLCLRTRTNAFATQPLKETNGRFKAQKKKDSAENIDTSVVEDTSRYFQLNGGVSPESKRRARNEADEEMEALETISSAAGSSPIRPEHGGGASKRPAVRKGLTTTPVVDFSQFRFGAGSTWDCDDLSSNASSNQKKRRREAELDDAYEAQDVENAKFRNVQRPSPRSIIRVQQKLHANRTGQVVAIPSPTPTSNITSSPSSSPIFDKFAWEERTPTARRNVAAAVDSLSDEACDIEEEVDDDKRTPRLQNEGKGKGRAADIAHSPRISLEEEWEFDAPRIDSSPLHLIPGRDHHNRNSPHESQLGDDWASEVLIRASQGSEVVTELSDDSVHAGGSSPSNWGEGPVRAVDVRASLRREAYARTNGGRPGPTNPLKRGRPAAVLAFPTGAEEEEEEAEMESGLAYVIKDGKSLNGPYGELGFASQPVQQQGSSSLRMAEDDRSRGGMLAPAPGGRPIPKPISRSSSGPASLRSIGEQARIQGRQARPSKAGGNSEQQTEPKRQRLNLRGGDAPAGRPPLQALNLATYRYLT</sequence>
<dbReference type="SMART" id="SM00279">
    <property type="entry name" value="HhH2"/>
    <property type="match status" value="1"/>
</dbReference>
<dbReference type="CDD" id="cd09857">
    <property type="entry name" value="PIN_EXO1"/>
    <property type="match status" value="1"/>
</dbReference>
<dbReference type="InterPro" id="IPR006084">
    <property type="entry name" value="XPG/Rad2"/>
</dbReference>
<dbReference type="GO" id="GO:0035312">
    <property type="term" value="F:5'-3' DNA exonuclease activity"/>
    <property type="evidence" value="ECO:0007669"/>
    <property type="project" value="InterPro"/>
</dbReference>
<dbReference type="InterPro" id="IPR008918">
    <property type="entry name" value="HhH2"/>
</dbReference>
<feature type="region of interest" description="Disordered" evidence="14">
    <location>
        <begin position="810"/>
        <end position="829"/>
    </location>
</feature>
<dbReference type="GO" id="GO:0006281">
    <property type="term" value="P:DNA repair"/>
    <property type="evidence" value="ECO:0007669"/>
    <property type="project" value="UniProtKB-KW"/>
</dbReference>
<dbReference type="GO" id="GO:0017108">
    <property type="term" value="F:5'-flap endonuclease activity"/>
    <property type="evidence" value="ECO:0007669"/>
    <property type="project" value="TreeGrafter"/>
</dbReference>
<dbReference type="InterPro" id="IPR037315">
    <property type="entry name" value="EXO1_H3TH"/>
</dbReference>
<keyword evidence="7" id="KW-0378">Hydrolase</keyword>
<gene>
    <name evidence="17" type="ORF">A4X09_0g5687</name>
</gene>
<keyword evidence="4" id="KW-0540">Nuclease</keyword>
<organism evidence="17 18">
    <name type="scientific">Tilletia walkeri</name>
    <dbReference type="NCBI Taxonomy" id="117179"/>
    <lineage>
        <taxon>Eukaryota</taxon>
        <taxon>Fungi</taxon>
        <taxon>Dikarya</taxon>
        <taxon>Basidiomycota</taxon>
        <taxon>Ustilaginomycotina</taxon>
        <taxon>Exobasidiomycetes</taxon>
        <taxon>Tilletiales</taxon>
        <taxon>Tilletiaceae</taxon>
        <taxon>Tilletia</taxon>
    </lineage>
</organism>
<evidence type="ECO:0000256" key="1">
    <source>
        <dbReference type="ARBA" id="ARBA00001946"/>
    </source>
</evidence>
<dbReference type="CDD" id="cd09908">
    <property type="entry name" value="H3TH_EXO1"/>
    <property type="match status" value="1"/>
</dbReference>
<evidence type="ECO:0000256" key="13">
    <source>
        <dbReference type="ARBA" id="ARBA00023242"/>
    </source>
</evidence>
<feature type="compositionally biased region" description="Low complexity" evidence="14">
    <location>
        <begin position="909"/>
        <end position="924"/>
    </location>
</feature>
<dbReference type="Gene3D" id="3.40.50.1010">
    <property type="entry name" value="5'-nuclease"/>
    <property type="match status" value="1"/>
</dbReference>
<evidence type="ECO:0000259" key="16">
    <source>
        <dbReference type="SMART" id="SM00485"/>
    </source>
</evidence>
<keyword evidence="12" id="KW-0234">DNA repair</keyword>
<dbReference type="PANTHER" id="PTHR11081:SF65">
    <property type="entry name" value="DNA DAMAGE-INDUCIBLE PROTEIN DIN7-RELATED"/>
    <property type="match status" value="1"/>
</dbReference>
<comment type="subcellular location">
    <subcellularLocation>
        <location evidence="2">Nucleus</location>
    </subcellularLocation>
</comment>
<evidence type="ECO:0000256" key="6">
    <source>
        <dbReference type="ARBA" id="ARBA00022763"/>
    </source>
</evidence>
<proteinExistence type="inferred from homology"/>
<feature type="region of interest" description="Disordered" evidence="14">
    <location>
        <begin position="499"/>
        <end position="550"/>
    </location>
</feature>
<feature type="compositionally biased region" description="Polar residues" evidence="14">
    <location>
        <begin position="874"/>
        <end position="884"/>
    </location>
</feature>
<keyword evidence="6" id="KW-0227">DNA damage</keyword>
<evidence type="ECO:0000256" key="5">
    <source>
        <dbReference type="ARBA" id="ARBA00022723"/>
    </source>
</evidence>
<reference evidence="17" key="1">
    <citation type="submission" date="2016-04" db="EMBL/GenBank/DDBJ databases">
        <authorList>
            <person name="Nguyen H.D."/>
            <person name="Samba Siva P."/>
            <person name="Cullis J."/>
            <person name="Levesque C.A."/>
            <person name="Hambleton S."/>
        </authorList>
    </citation>
    <scope>NUCLEOTIDE SEQUENCE</scope>
    <source>
        <strain evidence="17">DAOMC 236422</strain>
    </source>
</reference>
<dbReference type="InterPro" id="IPR036279">
    <property type="entry name" value="5-3_exonuclease_C_sf"/>
</dbReference>
<evidence type="ECO:0000313" key="17">
    <source>
        <dbReference type="EMBL" id="KAE8266665.1"/>
    </source>
</evidence>
<dbReference type="SMART" id="SM00485">
    <property type="entry name" value="XPGN"/>
    <property type="match status" value="1"/>
</dbReference>
<dbReference type="SMART" id="SM00484">
    <property type="entry name" value="XPGI"/>
    <property type="match status" value="1"/>
</dbReference>
<keyword evidence="9" id="KW-0460">Magnesium</keyword>
<name>A0A8X7N6X8_9BASI</name>
<dbReference type="GO" id="GO:0005634">
    <property type="term" value="C:nucleus"/>
    <property type="evidence" value="ECO:0007669"/>
    <property type="project" value="UniProtKB-SubCell"/>
</dbReference>
<evidence type="ECO:0000256" key="10">
    <source>
        <dbReference type="ARBA" id="ARBA00022881"/>
    </source>
</evidence>
<dbReference type="Gene3D" id="1.10.150.20">
    <property type="entry name" value="5' to 3' exonuclease, C-terminal subdomain"/>
    <property type="match status" value="1"/>
</dbReference>
<dbReference type="GO" id="GO:0003677">
    <property type="term" value="F:DNA binding"/>
    <property type="evidence" value="ECO:0007669"/>
    <property type="project" value="UniProtKB-KW"/>
</dbReference>
<dbReference type="SUPFAM" id="SSF47807">
    <property type="entry name" value="5' to 3' exonuclease, C-terminal subdomain"/>
    <property type="match status" value="1"/>
</dbReference>
<feature type="compositionally biased region" description="Low complexity" evidence="14">
    <location>
        <begin position="416"/>
        <end position="427"/>
    </location>
</feature>
<evidence type="ECO:0000256" key="2">
    <source>
        <dbReference type="ARBA" id="ARBA00004123"/>
    </source>
</evidence>
<evidence type="ECO:0000256" key="12">
    <source>
        <dbReference type="ARBA" id="ARBA00023204"/>
    </source>
</evidence>
<comment type="caution">
    <text evidence="17">The sequence shown here is derived from an EMBL/GenBank/DDBJ whole genome shotgun (WGS) entry which is preliminary data.</text>
</comment>
<evidence type="ECO:0000256" key="7">
    <source>
        <dbReference type="ARBA" id="ARBA00022801"/>
    </source>
</evidence>
<feature type="domain" description="XPG-I" evidence="15">
    <location>
        <begin position="138"/>
        <end position="206"/>
    </location>
</feature>
<dbReference type="GO" id="GO:0046872">
    <property type="term" value="F:metal ion binding"/>
    <property type="evidence" value="ECO:0007669"/>
    <property type="project" value="UniProtKB-KW"/>
</dbReference>
<reference evidence="17" key="2">
    <citation type="journal article" date="2019" name="IMA Fungus">
        <title>Genome sequencing and comparison of five Tilletia species to identify candidate genes for the detection of regulated species infecting wheat.</title>
        <authorList>
            <person name="Nguyen H.D.T."/>
            <person name="Sultana T."/>
            <person name="Kesanakurti P."/>
            <person name="Hambleton S."/>
        </authorList>
    </citation>
    <scope>NUCLEOTIDE SEQUENCE</scope>
    <source>
        <strain evidence="17">DAOMC 236422</strain>
    </source>
</reference>
<dbReference type="InterPro" id="IPR044752">
    <property type="entry name" value="PIN-like_EXO1"/>
</dbReference>
<feature type="compositionally biased region" description="Low complexity" evidence="14">
    <location>
        <begin position="386"/>
        <end position="405"/>
    </location>
</feature>